<keyword evidence="7 8" id="KW-0413">Isomerase</keyword>
<dbReference type="SUPFAM" id="SSF109998">
    <property type="entry name" value="Triger factor/SurA peptide-binding domain-like"/>
    <property type="match status" value="1"/>
</dbReference>
<dbReference type="InterPro" id="IPR046357">
    <property type="entry name" value="PPIase_dom_sf"/>
</dbReference>
<evidence type="ECO:0000256" key="7">
    <source>
        <dbReference type="HAMAP-Rule" id="MF_01145"/>
    </source>
</evidence>
<dbReference type="InterPro" id="IPR000297">
    <property type="entry name" value="PPIase_PpiC"/>
</dbReference>
<comment type="subcellular location">
    <subcellularLocation>
        <location evidence="1 7">Cell membrane</location>
        <topology evidence="1 7">Lipid-anchor</topology>
    </subcellularLocation>
</comment>
<dbReference type="PROSITE" id="PS51257">
    <property type="entry name" value="PROKAR_LIPOPROTEIN"/>
    <property type="match status" value="1"/>
</dbReference>
<keyword evidence="5 7" id="KW-0564">Palmitate</keyword>
<comment type="catalytic activity">
    <reaction evidence="7">
        <text>[protein]-peptidylproline (omega=180) = [protein]-peptidylproline (omega=0)</text>
        <dbReference type="Rhea" id="RHEA:16237"/>
        <dbReference type="Rhea" id="RHEA-COMP:10747"/>
        <dbReference type="Rhea" id="RHEA-COMP:10748"/>
        <dbReference type="ChEBI" id="CHEBI:83833"/>
        <dbReference type="ChEBI" id="CHEBI:83834"/>
        <dbReference type="EC" id="5.2.1.8"/>
    </reaction>
</comment>
<evidence type="ECO:0000259" key="10">
    <source>
        <dbReference type="PROSITE" id="PS50198"/>
    </source>
</evidence>
<keyword evidence="12" id="KW-1185">Reference proteome</keyword>
<protein>
    <recommendedName>
        <fullName evidence="7">Foldase protein PrsA</fullName>
        <ecNumber evidence="7">5.2.1.8</ecNumber>
    </recommendedName>
</protein>
<evidence type="ECO:0000256" key="3">
    <source>
        <dbReference type="ARBA" id="ARBA00022475"/>
    </source>
</evidence>
<name>W4Q1N6_9BACI</name>
<dbReference type="HAMAP" id="MF_01145">
    <property type="entry name" value="Foldase_PrsA"/>
    <property type="match status" value="1"/>
</dbReference>
<evidence type="ECO:0000256" key="8">
    <source>
        <dbReference type="PROSITE-ProRule" id="PRU00278"/>
    </source>
</evidence>
<dbReference type="Proteomes" id="UP000018890">
    <property type="component" value="Unassembled WGS sequence"/>
</dbReference>
<dbReference type="OrthoDB" id="14196at2"/>
<evidence type="ECO:0000256" key="2">
    <source>
        <dbReference type="ARBA" id="ARBA00006071"/>
    </source>
</evidence>
<evidence type="ECO:0000256" key="5">
    <source>
        <dbReference type="ARBA" id="ARBA00023139"/>
    </source>
</evidence>
<dbReference type="Pfam" id="PF13616">
    <property type="entry name" value="Rotamase_3"/>
    <property type="match status" value="1"/>
</dbReference>
<proteinExistence type="inferred from homology"/>
<evidence type="ECO:0000256" key="4">
    <source>
        <dbReference type="ARBA" id="ARBA00023136"/>
    </source>
</evidence>
<comment type="function">
    <text evidence="7">Plays a major role in protein secretion by helping the post-translocational extracellular folding of several secreted proteins.</text>
</comment>
<keyword evidence="7 8" id="KW-0697">Rotamase</keyword>
<dbReference type="GO" id="GO:0006457">
    <property type="term" value="P:protein folding"/>
    <property type="evidence" value="ECO:0007669"/>
    <property type="project" value="UniProtKB-UniRule"/>
</dbReference>
<reference evidence="11" key="1">
    <citation type="journal article" date="2014" name="Genome Announc.">
        <title>Draft Genome Sequences of Three Alkaliphilic Bacillus Strains, Bacillus wakoensis JCM 9140T, Bacillus akibai JCM 9157T, and Bacillus hemicellulosilyticus JCM 9152T.</title>
        <authorList>
            <person name="Yuki M."/>
            <person name="Oshima K."/>
            <person name="Suda W."/>
            <person name="Oshida Y."/>
            <person name="Kitamura K."/>
            <person name="Iida T."/>
            <person name="Hattori M."/>
            <person name="Ohkuma M."/>
        </authorList>
    </citation>
    <scope>NUCLEOTIDE SEQUENCE [LARGE SCALE GENOMIC DNA]</scope>
    <source>
        <strain evidence="11">JCM 9140</strain>
    </source>
</reference>
<comment type="caution">
    <text evidence="11">The sequence shown here is derived from an EMBL/GenBank/DDBJ whole genome shotgun (WGS) entry which is preliminary data.</text>
</comment>
<keyword evidence="4 7" id="KW-0472">Membrane</keyword>
<evidence type="ECO:0000256" key="9">
    <source>
        <dbReference type="SAM" id="SignalP"/>
    </source>
</evidence>
<keyword evidence="3 7" id="KW-1003">Cell membrane</keyword>
<evidence type="ECO:0000313" key="12">
    <source>
        <dbReference type="Proteomes" id="UP000018890"/>
    </source>
</evidence>
<keyword evidence="7 9" id="KW-0732">Signal</keyword>
<dbReference type="AlphaFoldDB" id="W4Q1N6"/>
<feature type="domain" description="PpiC" evidence="10">
    <location>
        <begin position="160"/>
        <end position="250"/>
    </location>
</feature>
<dbReference type="GO" id="GO:0005886">
    <property type="term" value="C:plasma membrane"/>
    <property type="evidence" value="ECO:0007669"/>
    <property type="project" value="UniProtKB-SubCell"/>
</dbReference>
<organism evidence="11 12">
    <name type="scientific">Halalkalibacter wakoensis JCM 9140</name>
    <dbReference type="NCBI Taxonomy" id="1236970"/>
    <lineage>
        <taxon>Bacteria</taxon>
        <taxon>Bacillati</taxon>
        <taxon>Bacillota</taxon>
        <taxon>Bacilli</taxon>
        <taxon>Bacillales</taxon>
        <taxon>Bacillaceae</taxon>
        <taxon>Halalkalibacter</taxon>
    </lineage>
</organism>
<dbReference type="PANTHER" id="PTHR47245:SF2">
    <property type="entry name" value="PEPTIDYL-PROLYL CIS-TRANS ISOMERASE HP_0175-RELATED"/>
    <property type="match status" value="1"/>
</dbReference>
<dbReference type="EMBL" id="BAUT01000015">
    <property type="protein sequence ID" value="GAE25882.1"/>
    <property type="molecule type" value="Genomic_DNA"/>
</dbReference>
<evidence type="ECO:0000313" key="11">
    <source>
        <dbReference type="EMBL" id="GAE25882.1"/>
    </source>
</evidence>
<feature type="signal peptide" evidence="9">
    <location>
        <begin position="1"/>
        <end position="18"/>
    </location>
</feature>
<dbReference type="InterPro" id="IPR023059">
    <property type="entry name" value="Foldase_PrsA"/>
</dbReference>
<dbReference type="SUPFAM" id="SSF54534">
    <property type="entry name" value="FKBP-like"/>
    <property type="match status" value="1"/>
</dbReference>
<evidence type="ECO:0000256" key="1">
    <source>
        <dbReference type="ARBA" id="ARBA00004193"/>
    </source>
</evidence>
<dbReference type="Gene3D" id="3.10.50.40">
    <property type="match status" value="1"/>
</dbReference>
<accession>W4Q1N6</accession>
<dbReference type="InterPro" id="IPR050245">
    <property type="entry name" value="PrsA_foldase"/>
</dbReference>
<dbReference type="STRING" id="1236970.JCM9140_1903"/>
<dbReference type="EC" id="5.2.1.8" evidence="7"/>
<dbReference type="InterPro" id="IPR027304">
    <property type="entry name" value="Trigger_fact/SurA_dom_sf"/>
</dbReference>
<comment type="similarity">
    <text evidence="2 7">Belongs to the PrsA family.</text>
</comment>
<keyword evidence="6 7" id="KW-0449">Lipoprotein</keyword>
<dbReference type="RefSeq" id="WP_034744918.1">
    <property type="nucleotide sequence ID" value="NZ_BAUT01000015.1"/>
</dbReference>
<gene>
    <name evidence="7" type="primary">prsA</name>
    <name evidence="11" type="ORF">JCM9140_1903</name>
</gene>
<dbReference type="GO" id="GO:0003755">
    <property type="term" value="F:peptidyl-prolyl cis-trans isomerase activity"/>
    <property type="evidence" value="ECO:0007669"/>
    <property type="project" value="UniProtKB-UniRule"/>
</dbReference>
<evidence type="ECO:0000256" key="6">
    <source>
        <dbReference type="ARBA" id="ARBA00023288"/>
    </source>
</evidence>
<sequence>MKKSMMMALGLACFATLAACNNESSPGDDTPVVIIDGTEITEVAFVDELKTKHGESVLQEMIRNHVLDQAVETVEISEEEIEEELNMLRNEFKVAYEIEDDEGIVDALQNQFNLDVESLDEFVEEFLLPPLALQKLTTEGINVTAEDIRAYYDENEEQFGEQIRASHILVEDEDTANELLERIEAGEDFADLAREYSTDPGSGARGGDLDFFGSGVMVGPFEEAAFALEIGEISEPVESDFGFHIIKVTDKRDQFEDYEEEIEQLLIQQQSKSTDEVMAELIENADINIQDPRFSHLFNSETAE</sequence>
<dbReference type="PANTHER" id="PTHR47245">
    <property type="entry name" value="PEPTIDYLPROLYL ISOMERASE"/>
    <property type="match status" value="1"/>
</dbReference>
<feature type="chain" id="PRO_5038551175" description="Foldase protein PrsA" evidence="9">
    <location>
        <begin position="19"/>
        <end position="304"/>
    </location>
</feature>
<dbReference type="PROSITE" id="PS50198">
    <property type="entry name" value="PPIC_PPIASE_2"/>
    <property type="match status" value="1"/>
</dbReference>